<organism evidence="2 3">
    <name type="scientific">Haematococcus lacustris</name>
    <name type="common">Green alga</name>
    <name type="synonym">Haematococcus pluvialis</name>
    <dbReference type="NCBI Taxonomy" id="44745"/>
    <lineage>
        <taxon>Eukaryota</taxon>
        <taxon>Viridiplantae</taxon>
        <taxon>Chlorophyta</taxon>
        <taxon>core chlorophytes</taxon>
        <taxon>Chlorophyceae</taxon>
        <taxon>CS clade</taxon>
        <taxon>Chlamydomonadales</taxon>
        <taxon>Haematococcaceae</taxon>
        <taxon>Haematococcus</taxon>
    </lineage>
</organism>
<dbReference type="AlphaFoldDB" id="A0A699ZHW3"/>
<feature type="transmembrane region" description="Helical" evidence="1">
    <location>
        <begin position="38"/>
        <end position="59"/>
    </location>
</feature>
<keyword evidence="3" id="KW-1185">Reference proteome</keyword>
<keyword evidence="1" id="KW-1133">Transmembrane helix</keyword>
<dbReference type="EMBL" id="BLLF01002011">
    <property type="protein sequence ID" value="GFH22307.1"/>
    <property type="molecule type" value="Genomic_DNA"/>
</dbReference>
<keyword evidence="1" id="KW-0812">Transmembrane</keyword>
<comment type="caution">
    <text evidence="2">The sequence shown here is derived from an EMBL/GenBank/DDBJ whole genome shotgun (WGS) entry which is preliminary data.</text>
</comment>
<sequence>MEDVQRTILGLTELSGSGPDVSGSGASQVKVSNKQRTLWYTLLEVAVLLCVSGIQIFAITRFFKTGKIKISV</sequence>
<protein>
    <recommendedName>
        <fullName evidence="4">GOLD domain-containing protein</fullName>
    </recommendedName>
</protein>
<feature type="non-terminal residue" evidence="2">
    <location>
        <position position="1"/>
    </location>
</feature>
<dbReference type="Proteomes" id="UP000485058">
    <property type="component" value="Unassembled WGS sequence"/>
</dbReference>
<evidence type="ECO:0000256" key="1">
    <source>
        <dbReference type="SAM" id="Phobius"/>
    </source>
</evidence>
<evidence type="ECO:0008006" key="4">
    <source>
        <dbReference type="Google" id="ProtNLM"/>
    </source>
</evidence>
<name>A0A699ZHW3_HAELA</name>
<keyword evidence="1" id="KW-0472">Membrane</keyword>
<evidence type="ECO:0000313" key="2">
    <source>
        <dbReference type="EMBL" id="GFH22307.1"/>
    </source>
</evidence>
<evidence type="ECO:0000313" key="3">
    <source>
        <dbReference type="Proteomes" id="UP000485058"/>
    </source>
</evidence>
<gene>
    <name evidence="2" type="ORF">HaLaN_19754</name>
</gene>
<accession>A0A699ZHW3</accession>
<proteinExistence type="predicted"/>
<reference evidence="2 3" key="1">
    <citation type="submission" date="2020-02" db="EMBL/GenBank/DDBJ databases">
        <title>Draft genome sequence of Haematococcus lacustris strain NIES-144.</title>
        <authorList>
            <person name="Morimoto D."/>
            <person name="Nakagawa S."/>
            <person name="Yoshida T."/>
            <person name="Sawayama S."/>
        </authorList>
    </citation>
    <scope>NUCLEOTIDE SEQUENCE [LARGE SCALE GENOMIC DNA]</scope>
    <source>
        <strain evidence="2 3">NIES-144</strain>
    </source>
</reference>